<keyword evidence="7" id="KW-0067">ATP-binding</keyword>
<evidence type="ECO:0000256" key="3">
    <source>
        <dbReference type="ARBA" id="ARBA00022598"/>
    </source>
</evidence>
<feature type="coiled-coil region" evidence="12">
    <location>
        <begin position="185"/>
        <end position="212"/>
    </location>
</feature>
<evidence type="ECO:0000313" key="15">
    <source>
        <dbReference type="Proteomes" id="UP000887565"/>
    </source>
</evidence>
<dbReference type="AlphaFoldDB" id="A0A915JLD0"/>
<dbReference type="GO" id="GO:0004817">
    <property type="term" value="F:cysteine-tRNA ligase activity"/>
    <property type="evidence" value="ECO:0007669"/>
    <property type="project" value="UniProtKB-EC"/>
</dbReference>
<dbReference type="NCBIfam" id="TIGR00435">
    <property type="entry name" value="cysS"/>
    <property type="match status" value="1"/>
</dbReference>
<evidence type="ECO:0000256" key="12">
    <source>
        <dbReference type="SAM" id="Coils"/>
    </source>
</evidence>
<evidence type="ECO:0000313" key="16">
    <source>
        <dbReference type="WBParaSite" id="nRc.2.0.1.t26980-RA"/>
    </source>
</evidence>
<keyword evidence="15" id="KW-1185">Reference proteome</keyword>
<dbReference type="PRINTS" id="PR00983">
    <property type="entry name" value="TRNASYNTHCYS"/>
</dbReference>
<dbReference type="OMA" id="FHNDMKS"/>
<organism evidence="15 16">
    <name type="scientific">Romanomermis culicivorax</name>
    <name type="common">Nematode worm</name>
    <dbReference type="NCBI Taxonomy" id="13658"/>
    <lineage>
        <taxon>Eukaryota</taxon>
        <taxon>Metazoa</taxon>
        <taxon>Ecdysozoa</taxon>
        <taxon>Nematoda</taxon>
        <taxon>Enoplea</taxon>
        <taxon>Dorylaimia</taxon>
        <taxon>Mermithida</taxon>
        <taxon>Mermithoidea</taxon>
        <taxon>Mermithidae</taxon>
        <taxon>Romanomermis</taxon>
    </lineage>
</organism>
<feature type="compositionally biased region" description="Basic and acidic residues" evidence="13">
    <location>
        <begin position="687"/>
        <end position="712"/>
    </location>
</feature>
<evidence type="ECO:0000256" key="7">
    <source>
        <dbReference type="ARBA" id="ARBA00022840"/>
    </source>
</evidence>
<evidence type="ECO:0000256" key="9">
    <source>
        <dbReference type="ARBA" id="ARBA00023146"/>
    </source>
</evidence>
<evidence type="ECO:0000256" key="10">
    <source>
        <dbReference type="ARBA" id="ARBA00031499"/>
    </source>
</evidence>
<dbReference type="InterPro" id="IPR014729">
    <property type="entry name" value="Rossmann-like_a/b/a_fold"/>
</dbReference>
<dbReference type="SUPFAM" id="SSF52374">
    <property type="entry name" value="Nucleotidylyl transferase"/>
    <property type="match status" value="1"/>
</dbReference>
<dbReference type="GO" id="GO:0005524">
    <property type="term" value="F:ATP binding"/>
    <property type="evidence" value="ECO:0007669"/>
    <property type="project" value="UniProtKB-KW"/>
</dbReference>
<dbReference type="HAMAP" id="MF_00041">
    <property type="entry name" value="Cys_tRNA_synth"/>
    <property type="match status" value="1"/>
</dbReference>
<dbReference type="SUPFAM" id="SSF47323">
    <property type="entry name" value="Anticodon-binding domain of a subclass of class I aminoacyl-tRNA synthetases"/>
    <property type="match status" value="1"/>
</dbReference>
<evidence type="ECO:0000259" key="14">
    <source>
        <dbReference type="Pfam" id="PF01406"/>
    </source>
</evidence>
<feature type="region of interest" description="Disordered" evidence="13">
    <location>
        <begin position="687"/>
        <end position="754"/>
    </location>
</feature>
<dbReference type="PANTHER" id="PTHR10890">
    <property type="entry name" value="CYSTEINYL-TRNA SYNTHETASE"/>
    <property type="match status" value="1"/>
</dbReference>
<dbReference type="InterPro" id="IPR009080">
    <property type="entry name" value="tRNAsynth_Ia_anticodon-bd"/>
</dbReference>
<evidence type="ECO:0000256" key="11">
    <source>
        <dbReference type="ARBA" id="ARBA00039362"/>
    </source>
</evidence>
<proteinExistence type="inferred from homology"/>
<keyword evidence="4" id="KW-0479">Metal-binding</keyword>
<evidence type="ECO:0000256" key="8">
    <source>
        <dbReference type="ARBA" id="ARBA00022917"/>
    </source>
</evidence>
<protein>
    <recommendedName>
        <fullName evidence="11">Cysteine--tRNA ligase, cytoplasmic</fullName>
        <ecNumber evidence="2">6.1.1.16</ecNumber>
    </recommendedName>
    <alternativeName>
        <fullName evidence="10">Cysteinyl-tRNA synthetase</fullName>
    </alternativeName>
</protein>
<dbReference type="Gene3D" id="3.40.50.620">
    <property type="entry name" value="HUPs"/>
    <property type="match status" value="1"/>
</dbReference>
<keyword evidence="6" id="KW-0862">Zinc</keyword>
<keyword evidence="5" id="KW-0547">Nucleotide-binding</keyword>
<evidence type="ECO:0000256" key="5">
    <source>
        <dbReference type="ARBA" id="ARBA00022741"/>
    </source>
</evidence>
<evidence type="ECO:0000256" key="6">
    <source>
        <dbReference type="ARBA" id="ARBA00022833"/>
    </source>
</evidence>
<evidence type="ECO:0000256" key="13">
    <source>
        <dbReference type="SAM" id="MobiDB-lite"/>
    </source>
</evidence>
<dbReference type="EC" id="6.1.1.16" evidence="2"/>
<dbReference type="Proteomes" id="UP000887565">
    <property type="component" value="Unplaced"/>
</dbReference>
<feature type="region of interest" description="Disordered" evidence="13">
    <location>
        <begin position="774"/>
        <end position="805"/>
    </location>
</feature>
<dbReference type="GO" id="GO:0005737">
    <property type="term" value="C:cytoplasm"/>
    <property type="evidence" value="ECO:0007669"/>
    <property type="project" value="TreeGrafter"/>
</dbReference>
<dbReference type="InterPro" id="IPR015803">
    <property type="entry name" value="Cys-tRNA-ligase"/>
</dbReference>
<keyword evidence="9" id="KW-0030">Aminoacyl-tRNA synthetase</keyword>
<dbReference type="GO" id="GO:0006423">
    <property type="term" value="P:cysteinyl-tRNA aminoacylation"/>
    <property type="evidence" value="ECO:0007669"/>
    <property type="project" value="InterPro"/>
</dbReference>
<evidence type="ECO:0000256" key="1">
    <source>
        <dbReference type="ARBA" id="ARBA00001947"/>
    </source>
</evidence>
<dbReference type="WBParaSite" id="nRc.2.0.1.t26980-RA">
    <property type="protein sequence ID" value="nRc.2.0.1.t26980-RA"/>
    <property type="gene ID" value="nRc.2.0.1.g26980"/>
</dbReference>
<dbReference type="GO" id="GO:0046872">
    <property type="term" value="F:metal ion binding"/>
    <property type="evidence" value="ECO:0007669"/>
    <property type="project" value="UniProtKB-KW"/>
</dbReference>
<keyword evidence="3" id="KW-0436">Ligase</keyword>
<dbReference type="InterPro" id="IPR024909">
    <property type="entry name" value="Cys-tRNA/MSH_ligase"/>
</dbReference>
<feature type="domain" description="tRNA synthetases class I catalytic" evidence="14">
    <location>
        <begin position="71"/>
        <end position="482"/>
    </location>
</feature>
<reference evidence="16" key="1">
    <citation type="submission" date="2022-11" db="UniProtKB">
        <authorList>
            <consortium name="WormBaseParasite"/>
        </authorList>
    </citation>
    <scope>IDENTIFICATION</scope>
</reference>
<dbReference type="InterPro" id="IPR032678">
    <property type="entry name" value="tRNA-synt_1_cat_dom"/>
</dbReference>
<feature type="compositionally biased region" description="Basic and acidic residues" evidence="13">
    <location>
        <begin position="723"/>
        <end position="748"/>
    </location>
</feature>
<evidence type="ECO:0000256" key="2">
    <source>
        <dbReference type="ARBA" id="ARBA00012832"/>
    </source>
</evidence>
<name>A0A915JLD0_ROMCU</name>
<evidence type="ECO:0000256" key="4">
    <source>
        <dbReference type="ARBA" id="ARBA00022723"/>
    </source>
</evidence>
<dbReference type="Pfam" id="PF01406">
    <property type="entry name" value="tRNA-synt_1e"/>
    <property type="match status" value="1"/>
</dbReference>
<keyword evidence="8" id="KW-0648">Protein biosynthesis</keyword>
<comment type="cofactor">
    <cofactor evidence="1">
        <name>Zn(2+)</name>
        <dbReference type="ChEBI" id="CHEBI:29105"/>
    </cofactor>
</comment>
<sequence length="805" mass="92742">FAKRFLYSDSVGQIKQHYHRSKFCTFVVEKDMANTQVKANGSIKENTWTQPCDKAPKLKLLNSLTKKKEIFVPQNGNEVKWYICGPTVYDAAHMGHARSYISFDILRRIMQNYFNYEVLFVMNITDIDDKIIKRARHRYLMYNYTKNGLKVEKVISDAKIALSIFKKRYEAETNAEKKIMLDSMLTKVYNTVSELEQNLRGKNEEKIDSSKKCLLDDAWDVLADWLDGQFGATVTDHSIFSALARRFEDEFYSDMADLNVLPPDVVTRVSEFVPEIITFIEKIIKNGYAYESNSSVYFDTAAFNACPNHRYAKLLPDAYDEGDTSQTNALREAEGELTDTKQEKKNTRDFALWKASKAGEPCWPSPWGQGRPGWHIECSVMATETCGTSLDIHGGGYDLKFPHHDNEIAQTEACFESDQWVNYFLHTGMLRIAGLKMSKSLKNFITIKDVLKEYTARQLRILFLLHNWDDVLDYSASTMAGALQFEKMLNEFLLAIKFYTRQRFDSKKASSFPKYDATALELNGKFYEAKSKIREALCDSIDTKSTMEIIRELISQTNIYVCKKNSQHEQFNICLVKNIADYISSLMKIFGIDCEACSNVSLTANNNNNTCQNMEEVLMPWAETIANFRERVRNINIGKKSEEAHASLIECDKIRNEILPQFGVRLEDREGHTMVKFCDPEELMREKKQEAEQREKMRLEKEKKKAEQEARLAKRRIPPQELFRNDPDVKYSHFDDKGIPTHDEKGTELSKGARKKLEKVYALQEQKYGEYLKSLSSNSAESDSFADGSMENDHSKENGHNKIPA</sequence>
<feature type="compositionally biased region" description="Basic and acidic residues" evidence="13">
    <location>
        <begin position="791"/>
        <end position="805"/>
    </location>
</feature>
<dbReference type="PANTHER" id="PTHR10890:SF3">
    <property type="entry name" value="CYSTEINE--TRNA LIGASE, CYTOPLASMIC"/>
    <property type="match status" value="1"/>
</dbReference>
<keyword evidence="12" id="KW-0175">Coiled coil</keyword>
<accession>A0A915JLD0</accession>
<dbReference type="CDD" id="cd00672">
    <property type="entry name" value="CysRS_core"/>
    <property type="match status" value="1"/>
</dbReference>